<dbReference type="Proteomes" id="UP000515728">
    <property type="component" value="Chromosome"/>
</dbReference>
<dbReference type="EMBL" id="CP060131">
    <property type="protein sequence ID" value="QNG55708.1"/>
    <property type="molecule type" value="Genomic_DNA"/>
</dbReference>
<proteinExistence type="predicted"/>
<dbReference type="CDD" id="cd16387">
    <property type="entry name" value="ParB_N_Srx"/>
    <property type="match status" value="1"/>
</dbReference>
<dbReference type="InterPro" id="IPR036086">
    <property type="entry name" value="ParB/Sulfiredoxin_sf"/>
</dbReference>
<feature type="compositionally biased region" description="Basic and acidic residues" evidence="1">
    <location>
        <begin position="181"/>
        <end position="217"/>
    </location>
</feature>
<sequence length="303" mass="32915">MTLTANPGDTVSTITRPDERPHAAVPTADTAAATGSETDDAPPRADVDATTGHDSEPVGELLRVDPRTLVIGANVRRDVVLDRPFLRSISDRGVREPIIVRRDDHGVLVVRKGKRRTLAAVETGRPTVPVFGRVRPARRGPGRRGPGRGDRPDRRSARGEPASRRHPRGRRGPGAPAVARPRVDRGSDRAAHPRPERPGEADHRGRAQRARRGDGALRPHPGPGRGHRRVRRPGRPGRRSGESAHRDRGQGACPVRARRAAASRSARRRPPGRRHRRRADQPGRAGPRPGGHRQRGAAQRAAA</sequence>
<feature type="compositionally biased region" description="Basic residues" evidence="1">
    <location>
        <begin position="135"/>
        <end position="146"/>
    </location>
</feature>
<protein>
    <submittedName>
        <fullName evidence="2">ParB N-terminal domain-containing protein</fullName>
    </submittedName>
</protein>
<feature type="compositionally biased region" description="Low complexity" evidence="1">
    <location>
        <begin position="23"/>
        <end position="34"/>
    </location>
</feature>
<feature type="compositionally biased region" description="Basic and acidic residues" evidence="1">
    <location>
        <begin position="239"/>
        <end position="249"/>
    </location>
</feature>
<dbReference type="Gene3D" id="3.90.1530.30">
    <property type="match status" value="1"/>
</dbReference>
<evidence type="ECO:0000256" key="1">
    <source>
        <dbReference type="SAM" id="MobiDB-lite"/>
    </source>
</evidence>
<feature type="compositionally biased region" description="Basic residues" evidence="1">
    <location>
        <begin position="225"/>
        <end position="238"/>
    </location>
</feature>
<gene>
    <name evidence="2" type="ORF">H6H00_19450</name>
</gene>
<accession>A0A7G7MSE7</accession>
<feature type="compositionally biased region" description="Polar residues" evidence="1">
    <location>
        <begin position="1"/>
        <end position="15"/>
    </location>
</feature>
<feature type="compositionally biased region" description="Basic and acidic residues" evidence="1">
    <location>
        <begin position="147"/>
        <end position="163"/>
    </location>
</feature>
<name>A0A7G7MSE7_9PSEU</name>
<dbReference type="SUPFAM" id="SSF110849">
    <property type="entry name" value="ParB/Sulfiredoxin"/>
    <property type="match status" value="1"/>
</dbReference>
<dbReference type="KEGG" id="ppel:H6H00_19450"/>
<feature type="region of interest" description="Disordered" evidence="1">
    <location>
        <begin position="1"/>
        <end position="59"/>
    </location>
</feature>
<feature type="compositionally biased region" description="Basic residues" evidence="1">
    <location>
        <begin position="256"/>
        <end position="278"/>
    </location>
</feature>
<feature type="region of interest" description="Disordered" evidence="1">
    <location>
        <begin position="129"/>
        <end position="303"/>
    </location>
</feature>
<reference evidence="2 3" key="1">
    <citation type="submission" date="2020-08" db="EMBL/GenBank/DDBJ databases">
        <authorList>
            <person name="Mo P."/>
        </authorList>
    </citation>
    <scope>NUCLEOTIDE SEQUENCE [LARGE SCALE GENOMIC DNA]</scope>
    <source>
        <strain evidence="2 3">CGMCC 4.1532</strain>
    </source>
</reference>
<organism evidence="2 3">
    <name type="scientific">Pseudonocardia petroleophila</name>
    <dbReference type="NCBI Taxonomy" id="37331"/>
    <lineage>
        <taxon>Bacteria</taxon>
        <taxon>Bacillati</taxon>
        <taxon>Actinomycetota</taxon>
        <taxon>Actinomycetes</taxon>
        <taxon>Pseudonocardiales</taxon>
        <taxon>Pseudonocardiaceae</taxon>
        <taxon>Pseudonocardia</taxon>
    </lineage>
</organism>
<dbReference type="AlphaFoldDB" id="A0A7G7MSE7"/>
<evidence type="ECO:0000313" key="2">
    <source>
        <dbReference type="EMBL" id="QNG55708.1"/>
    </source>
</evidence>
<evidence type="ECO:0000313" key="3">
    <source>
        <dbReference type="Proteomes" id="UP000515728"/>
    </source>
</evidence>
<feature type="compositionally biased region" description="Basic and acidic residues" evidence="1">
    <location>
        <begin position="41"/>
        <end position="59"/>
    </location>
</feature>
<keyword evidence="3" id="KW-1185">Reference proteome</keyword>